<evidence type="ECO:0000313" key="2">
    <source>
        <dbReference type="Proteomes" id="UP000198381"/>
    </source>
</evidence>
<keyword evidence="2" id="KW-1185">Reference proteome</keyword>
<accession>A0ABX4CPT6</accession>
<comment type="caution">
    <text evidence="1">The sequence shown here is derived from an EMBL/GenBank/DDBJ whole genome shotgun (WGS) entry which is preliminary data.</text>
</comment>
<gene>
    <name evidence="1" type="ORF">B0A81_18580</name>
</gene>
<dbReference type="EMBL" id="MUHD01000036">
    <property type="protein sequence ID" value="OXB03338.1"/>
    <property type="molecule type" value="Genomic_DNA"/>
</dbReference>
<organism evidence="1 2">
    <name type="scientific">Flavobacterium plurextorum</name>
    <dbReference type="NCBI Taxonomy" id="1114867"/>
    <lineage>
        <taxon>Bacteria</taxon>
        <taxon>Pseudomonadati</taxon>
        <taxon>Bacteroidota</taxon>
        <taxon>Flavobacteriia</taxon>
        <taxon>Flavobacteriales</taxon>
        <taxon>Flavobacteriaceae</taxon>
        <taxon>Flavobacterium</taxon>
    </lineage>
</organism>
<evidence type="ECO:0008006" key="3">
    <source>
        <dbReference type="Google" id="ProtNLM"/>
    </source>
</evidence>
<sequence length="83" mass="9400">MGIEYDSKIGPFERFDLKSTITDHLDFIGTSGAPIISESGEIVAFMAHGYDDDHHIYGFSARELKKYLDIHIDMNPIHQSEKS</sequence>
<evidence type="ECO:0000313" key="1">
    <source>
        <dbReference type="EMBL" id="OXB03338.1"/>
    </source>
</evidence>
<dbReference type="Proteomes" id="UP000198381">
    <property type="component" value="Unassembled WGS sequence"/>
</dbReference>
<name>A0ABX4CPT6_9FLAO</name>
<protein>
    <recommendedName>
        <fullName evidence="3">Trypsin-like peptidase domain-containing protein</fullName>
    </recommendedName>
</protein>
<proteinExistence type="predicted"/>
<reference evidence="1 2" key="1">
    <citation type="submission" date="2016-11" db="EMBL/GenBank/DDBJ databases">
        <title>Whole genomes of Flavobacteriaceae.</title>
        <authorList>
            <person name="Stine C."/>
            <person name="Li C."/>
            <person name="Tadesse D."/>
        </authorList>
    </citation>
    <scope>NUCLEOTIDE SEQUENCE [LARGE SCALE GENOMIC DNA]</scope>
    <source>
        <strain evidence="1 2">CCUG 60112</strain>
    </source>
</reference>